<dbReference type="CDD" id="cd11325">
    <property type="entry name" value="AmyAc_GTHase"/>
    <property type="match status" value="1"/>
</dbReference>
<evidence type="ECO:0000256" key="5">
    <source>
        <dbReference type="ARBA" id="ARBA00015938"/>
    </source>
</evidence>
<keyword evidence="6" id="KW-0963">Cytoplasm</keyword>
<sequence length="582" mass="64407">MTAWRQAGAQPLPGGGTRFALWAPDAATVRLELADGELLDLRPDGDGWFVGEHACGDGAAYRFLIDDRLRVADPAARAQAGGVQDASLVLDHAAYRWQVENWRGRPWHETVLYELHVGLFDGFAALEAFLPALAELGVTAVELMPLGAFPGRRNWGYDGVLPFAPASVYGSPDALKHLIDRAHGLGLMVFVDVVYNHFGPQDNYLGHYAGAFFRDDLHTPWGNAIDFRRREVRDFFIDNALMWLNDYRVDGLRLDAVHAIGEKDFLVELAARVRESVDGRHVHLVLENEDNQASLLREGFDAQWNDDLHNALHALLTGEREGYYADFAEQPTRHLARCLGEGFAYQGEPDRRGQPRGEPSAGLPPTAFVSFLQNHDQVGNRAFGERLISLVRPEPLRICVALQLLCPMIPLLFMGEDWGERRPFLYFTDFHGDLADAVREGRRAEFREFGRFADADALQRIADPNAEETFAASRPMSAQGDAGWRAHYRRLLALRHGQIVPRLPGSRALGAEVLGDGAISAAWRLGDGSRLRIDFNLGEAAVAVKALPARAALVFHEGLDVGQYRAGRLPSGSIAVSMESPQ</sequence>
<dbReference type="InterPro" id="IPR014756">
    <property type="entry name" value="Ig_E-set"/>
</dbReference>
<dbReference type="Gene3D" id="2.60.40.10">
    <property type="entry name" value="Immunoglobulins"/>
    <property type="match status" value="1"/>
</dbReference>
<dbReference type="InterPro" id="IPR017853">
    <property type="entry name" value="GH"/>
</dbReference>
<dbReference type="Gene3D" id="1.10.10.760">
    <property type="entry name" value="E-set domains of sugar-utilizing enzymes"/>
    <property type="match status" value="1"/>
</dbReference>
<dbReference type="InterPro" id="IPR012768">
    <property type="entry name" value="Trehalose_TreZ"/>
</dbReference>
<protein>
    <recommendedName>
        <fullName evidence="5 13">Malto-oligosyltrehalose trehalohydrolase</fullName>
        <shortName evidence="14">MTHase</shortName>
        <ecNumber evidence="4 13">3.2.1.141</ecNumber>
    </recommendedName>
    <alternativeName>
        <fullName evidence="11 14">4-alpha-D-((1-&gt;4)-alpha-D-glucano)trehalose trehalohydrolase</fullName>
    </alternativeName>
    <alternativeName>
        <fullName evidence="10 14">Maltooligosyl trehalose trehalohydrolase</fullName>
    </alternativeName>
</protein>
<dbReference type="InterPro" id="IPR044901">
    <property type="entry name" value="Trehalose_TreZ_E-set_sf"/>
</dbReference>
<evidence type="ECO:0000256" key="3">
    <source>
        <dbReference type="ARBA" id="ARBA00008061"/>
    </source>
</evidence>
<evidence type="ECO:0000256" key="15">
    <source>
        <dbReference type="PIRSR" id="PIRSR006337-1"/>
    </source>
</evidence>
<dbReference type="PANTHER" id="PTHR43651:SF11">
    <property type="entry name" value="MALTO-OLIGOSYLTREHALOSE TREHALOHYDROLASE"/>
    <property type="match status" value="1"/>
</dbReference>
<evidence type="ECO:0000256" key="4">
    <source>
        <dbReference type="ARBA" id="ARBA00012268"/>
    </source>
</evidence>
<dbReference type="PIRSF" id="PIRSF006337">
    <property type="entry name" value="Trehalose_TreZ"/>
    <property type="match status" value="1"/>
</dbReference>
<dbReference type="NCBIfam" id="TIGR02402">
    <property type="entry name" value="trehalose_TreZ"/>
    <property type="match status" value="1"/>
</dbReference>
<evidence type="ECO:0000256" key="11">
    <source>
        <dbReference type="ARBA" id="ARBA00033284"/>
    </source>
</evidence>
<dbReference type="RefSeq" id="WP_084314341.1">
    <property type="nucleotide sequence ID" value="NZ_FNIJ01000004.1"/>
</dbReference>
<keyword evidence="8" id="KW-0119">Carbohydrate metabolism</keyword>
<dbReference type="Pfam" id="PF00128">
    <property type="entry name" value="Alpha-amylase"/>
    <property type="match status" value="1"/>
</dbReference>
<organism evidence="18 19">
    <name type="scientific">Pseudomonas jinjuensis</name>
    <dbReference type="NCBI Taxonomy" id="198616"/>
    <lineage>
        <taxon>Bacteria</taxon>
        <taxon>Pseudomonadati</taxon>
        <taxon>Pseudomonadota</taxon>
        <taxon>Gammaproteobacteria</taxon>
        <taxon>Pseudomonadales</taxon>
        <taxon>Pseudomonadaceae</taxon>
        <taxon>Pseudomonas</taxon>
    </lineage>
</organism>
<feature type="active site" description="Nucleophile" evidence="15">
    <location>
        <position position="255"/>
    </location>
</feature>
<evidence type="ECO:0000256" key="12">
    <source>
        <dbReference type="ARBA" id="ARBA00034013"/>
    </source>
</evidence>
<dbReference type="STRING" id="198616.SAMN05216193_10471"/>
<gene>
    <name evidence="18" type="ORF">SAMN05216193_10471</name>
</gene>
<dbReference type="CDD" id="cd02853">
    <property type="entry name" value="E_set_MTHase_like_N"/>
    <property type="match status" value="1"/>
</dbReference>
<evidence type="ECO:0000256" key="2">
    <source>
        <dbReference type="ARBA" id="ARBA00005199"/>
    </source>
</evidence>
<comment type="pathway">
    <text evidence="2 14">Glycan biosynthesis; trehalose biosynthesis.</text>
</comment>
<dbReference type="InterPro" id="IPR006047">
    <property type="entry name" value="GH13_cat_dom"/>
</dbReference>
<dbReference type="InterPro" id="IPR022567">
    <property type="entry name" value="DUF3459"/>
</dbReference>
<evidence type="ECO:0000256" key="1">
    <source>
        <dbReference type="ARBA" id="ARBA00004496"/>
    </source>
</evidence>
<evidence type="ECO:0000256" key="16">
    <source>
        <dbReference type="PIRSR" id="PIRSR006337-3"/>
    </source>
</evidence>
<dbReference type="PANTHER" id="PTHR43651">
    <property type="entry name" value="1,4-ALPHA-GLUCAN-BRANCHING ENZYME"/>
    <property type="match status" value="1"/>
</dbReference>
<evidence type="ECO:0000259" key="17">
    <source>
        <dbReference type="SMART" id="SM00642"/>
    </source>
</evidence>
<dbReference type="EMBL" id="FNIJ01000004">
    <property type="protein sequence ID" value="SDN63032.1"/>
    <property type="molecule type" value="Genomic_DNA"/>
</dbReference>
<evidence type="ECO:0000256" key="10">
    <source>
        <dbReference type="ARBA" id="ARBA00032057"/>
    </source>
</evidence>
<dbReference type="GO" id="GO:0033942">
    <property type="term" value="F:4-alpha-D-(1-&gt;4)-alpha-D-glucanotrehalose trehalohydrolase activity"/>
    <property type="evidence" value="ECO:0007669"/>
    <property type="project" value="UniProtKB-EC"/>
</dbReference>
<feature type="domain" description="Glycosyl hydrolase family 13 catalytic" evidence="17">
    <location>
        <begin position="114"/>
        <end position="447"/>
    </location>
</feature>
<evidence type="ECO:0000256" key="9">
    <source>
        <dbReference type="ARBA" id="ARBA00023295"/>
    </source>
</evidence>
<dbReference type="Pfam" id="PF11941">
    <property type="entry name" value="DUF3459"/>
    <property type="match status" value="1"/>
</dbReference>
<evidence type="ECO:0000313" key="18">
    <source>
        <dbReference type="EMBL" id="SDN63032.1"/>
    </source>
</evidence>
<comment type="subcellular location">
    <subcellularLocation>
        <location evidence="1 15">Cytoplasm</location>
    </subcellularLocation>
</comment>
<evidence type="ECO:0000256" key="6">
    <source>
        <dbReference type="ARBA" id="ARBA00022490"/>
    </source>
</evidence>
<dbReference type="SUPFAM" id="SSF51445">
    <property type="entry name" value="(Trans)glycosidases"/>
    <property type="match status" value="1"/>
</dbReference>
<reference evidence="19" key="1">
    <citation type="submission" date="2016-10" db="EMBL/GenBank/DDBJ databases">
        <authorList>
            <person name="Varghese N."/>
            <person name="Submissions S."/>
        </authorList>
    </citation>
    <scope>NUCLEOTIDE SEQUENCE [LARGE SCALE GENOMIC DNA]</scope>
    <source>
        <strain evidence="19">JCM 21621</strain>
    </source>
</reference>
<dbReference type="SMART" id="SM00642">
    <property type="entry name" value="Aamy"/>
    <property type="match status" value="1"/>
</dbReference>
<name>A0A1H0CYQ3_9PSED</name>
<dbReference type="EC" id="3.2.1.141" evidence="4 13"/>
<dbReference type="Proteomes" id="UP000242957">
    <property type="component" value="Unassembled WGS sequence"/>
</dbReference>
<keyword evidence="9 14" id="KW-0326">Glycosidase</keyword>
<proteinExistence type="inferred from homology"/>
<dbReference type="Gene3D" id="3.20.20.80">
    <property type="entry name" value="Glycosidases"/>
    <property type="match status" value="1"/>
</dbReference>
<dbReference type="GO" id="GO:0005992">
    <property type="term" value="P:trehalose biosynthetic process"/>
    <property type="evidence" value="ECO:0007669"/>
    <property type="project" value="UniProtKB-UniRule"/>
</dbReference>
<comment type="similarity">
    <text evidence="3 14">Belongs to the glycosyl hydrolase 13 family.</text>
</comment>
<dbReference type="InterPro" id="IPR013783">
    <property type="entry name" value="Ig-like_fold"/>
</dbReference>
<evidence type="ECO:0000313" key="19">
    <source>
        <dbReference type="Proteomes" id="UP000242957"/>
    </source>
</evidence>
<dbReference type="AlphaFoldDB" id="A0A1H0CYQ3"/>
<keyword evidence="19" id="KW-1185">Reference proteome</keyword>
<evidence type="ECO:0000256" key="13">
    <source>
        <dbReference type="NCBIfam" id="TIGR02402"/>
    </source>
</evidence>
<feature type="active site" description="Proton donor" evidence="15">
    <location>
        <position position="287"/>
    </location>
</feature>
<accession>A0A1H0CYQ3</accession>
<dbReference type="UniPathway" id="UPA00299"/>
<evidence type="ECO:0000256" key="8">
    <source>
        <dbReference type="ARBA" id="ARBA00023277"/>
    </source>
</evidence>
<feature type="site" description="Transition state stabilizer" evidence="16">
    <location>
        <position position="376"/>
    </location>
</feature>
<evidence type="ECO:0000256" key="7">
    <source>
        <dbReference type="ARBA" id="ARBA00022801"/>
    </source>
</evidence>
<dbReference type="GO" id="GO:0005737">
    <property type="term" value="C:cytoplasm"/>
    <property type="evidence" value="ECO:0007669"/>
    <property type="project" value="UniProtKB-SubCell"/>
</dbReference>
<evidence type="ECO:0000256" key="14">
    <source>
        <dbReference type="PIRNR" id="PIRNR006337"/>
    </source>
</evidence>
<dbReference type="SUPFAM" id="SSF81296">
    <property type="entry name" value="E set domains"/>
    <property type="match status" value="1"/>
</dbReference>
<dbReference type="OrthoDB" id="9800174at2"/>
<comment type="catalytic activity">
    <reaction evidence="12 14">
        <text>hydrolysis of (1-&gt;4)-alpha-D-glucosidic linkage in 4-alpha-D-[(1-&gt;4)-alpha-D-glucanosyl]n trehalose to yield trehalose and (1-&gt;4)-alpha-D-glucan.</text>
        <dbReference type="EC" id="3.2.1.141"/>
    </reaction>
</comment>
<keyword evidence="7 14" id="KW-0378">Hydrolase</keyword>